<feature type="domain" description="AB hydrolase-1" evidence="1">
    <location>
        <begin position="14"/>
        <end position="252"/>
    </location>
</feature>
<dbReference type="Pfam" id="PF12697">
    <property type="entry name" value="Abhydrolase_6"/>
    <property type="match status" value="1"/>
</dbReference>
<gene>
    <name evidence="2" type="ORF">EAS64_39225</name>
</gene>
<dbReference type="Proteomes" id="UP000460272">
    <property type="component" value="Unassembled WGS sequence"/>
</dbReference>
<dbReference type="OrthoDB" id="27092at2"/>
<evidence type="ECO:0000313" key="3">
    <source>
        <dbReference type="Proteomes" id="UP000460272"/>
    </source>
</evidence>
<name>A0A6P2BMC4_9ACTN</name>
<sequence>MGLVYERVGTGPPLVLLHGLGHRRQAWYAVVSRLAPQRDLILVDLPSHGESPPLDTTGRSVRQALIGDLLDLLDELGLDYPHLAGNSLGGWLALEAAASGRAASVTAFSPAGFWRTSRQFSYARAALRTMHILGRVGRPLGPALSRKTAGRALIYAVIVSRPSRVSPVQAAGDMAAFLAARKAADSILSAATPFTDFIPANVPVTIAWGTRDRLLSPRQALVAKERLPAARLALLPGCGHVPMTDDPHLVADILLRGSRAESGLVGHLGDGLPVGVRTALPRWGARPPVRPRGTGTPLDYFGR</sequence>
<keyword evidence="3" id="KW-1185">Reference proteome</keyword>
<dbReference type="InterPro" id="IPR000073">
    <property type="entry name" value="AB_hydrolase_1"/>
</dbReference>
<evidence type="ECO:0000313" key="2">
    <source>
        <dbReference type="EMBL" id="TVZ00102.1"/>
    </source>
</evidence>
<dbReference type="InterPro" id="IPR050228">
    <property type="entry name" value="Carboxylesterase_BioH"/>
</dbReference>
<proteinExistence type="predicted"/>
<keyword evidence="2" id="KW-0378">Hydrolase</keyword>
<accession>A0A6P2BMC4</accession>
<dbReference type="EMBL" id="RPFW01000010">
    <property type="protein sequence ID" value="TVZ00102.1"/>
    <property type="molecule type" value="Genomic_DNA"/>
</dbReference>
<dbReference type="SUPFAM" id="SSF53474">
    <property type="entry name" value="alpha/beta-Hydrolases"/>
    <property type="match status" value="1"/>
</dbReference>
<evidence type="ECO:0000259" key="1">
    <source>
        <dbReference type="Pfam" id="PF12697"/>
    </source>
</evidence>
<dbReference type="PANTHER" id="PTHR43194:SF2">
    <property type="entry name" value="PEROXISOMAL MEMBRANE PROTEIN LPX1"/>
    <property type="match status" value="1"/>
</dbReference>
<dbReference type="Gene3D" id="3.40.50.1820">
    <property type="entry name" value="alpha/beta hydrolase"/>
    <property type="match status" value="1"/>
</dbReference>
<protein>
    <submittedName>
        <fullName evidence="2">Alpha/beta fold hydrolase</fullName>
    </submittedName>
</protein>
<organism evidence="2 3">
    <name type="scientific">Trebonia kvetii</name>
    <dbReference type="NCBI Taxonomy" id="2480626"/>
    <lineage>
        <taxon>Bacteria</taxon>
        <taxon>Bacillati</taxon>
        <taxon>Actinomycetota</taxon>
        <taxon>Actinomycetes</taxon>
        <taxon>Streptosporangiales</taxon>
        <taxon>Treboniaceae</taxon>
        <taxon>Trebonia</taxon>
    </lineage>
</organism>
<dbReference type="AlphaFoldDB" id="A0A6P2BMC4"/>
<dbReference type="PANTHER" id="PTHR43194">
    <property type="entry name" value="HYDROLASE ALPHA/BETA FOLD FAMILY"/>
    <property type="match status" value="1"/>
</dbReference>
<dbReference type="RefSeq" id="WP_145861681.1">
    <property type="nucleotide sequence ID" value="NZ_RPFW01000010.1"/>
</dbReference>
<comment type="caution">
    <text evidence="2">The sequence shown here is derived from an EMBL/GenBank/DDBJ whole genome shotgun (WGS) entry which is preliminary data.</text>
</comment>
<reference evidence="2 3" key="1">
    <citation type="submission" date="2018-11" db="EMBL/GenBank/DDBJ databases">
        <title>Trebonia kvetii gen.nov., sp.nov., a novel acidophilic actinobacterium, and proposal of the new actinobacterial family Treboniaceae fam. nov.</title>
        <authorList>
            <person name="Rapoport D."/>
            <person name="Sagova-Mareckova M."/>
            <person name="Sedlacek I."/>
            <person name="Provaznik J."/>
            <person name="Kralova S."/>
            <person name="Pavlinic D."/>
            <person name="Benes V."/>
            <person name="Kopecky J."/>
        </authorList>
    </citation>
    <scope>NUCLEOTIDE SEQUENCE [LARGE SCALE GENOMIC DNA]</scope>
    <source>
        <strain evidence="2 3">15Tr583</strain>
    </source>
</reference>
<dbReference type="GO" id="GO:0016787">
    <property type="term" value="F:hydrolase activity"/>
    <property type="evidence" value="ECO:0007669"/>
    <property type="project" value="UniProtKB-KW"/>
</dbReference>
<dbReference type="InterPro" id="IPR029058">
    <property type="entry name" value="AB_hydrolase_fold"/>
</dbReference>